<sequence>MTPMSVRLDQATRAGYRVLGHSDMGREPMDSYYRPLGARVAGMEERLEGTRVLEDLRAELAAYNASDGIVSFEMAVLQKP</sequence>
<accession>A0AAP3XRE6</accession>
<name>A0AAP3XRE6_9PROT</name>
<proteinExistence type="predicted"/>
<reference evidence="1 2" key="1">
    <citation type="submission" date="2023-03" db="EMBL/GenBank/DDBJ databases">
        <title>YIM 152171 draft genome.</title>
        <authorList>
            <person name="Yang Z."/>
        </authorList>
    </citation>
    <scope>NUCLEOTIDE SEQUENCE [LARGE SCALE GENOMIC DNA]</scope>
    <source>
        <strain evidence="1 2">YIM 152171</strain>
    </source>
</reference>
<dbReference type="EMBL" id="JARGEQ010000083">
    <property type="protein sequence ID" value="MDF1586457.1"/>
    <property type="molecule type" value="Genomic_DNA"/>
</dbReference>
<gene>
    <name evidence="1" type="ORF">PZ740_08675</name>
</gene>
<evidence type="ECO:0000313" key="1">
    <source>
        <dbReference type="EMBL" id="MDF1586457.1"/>
    </source>
</evidence>
<protein>
    <submittedName>
        <fullName evidence="1">Uncharacterized protein</fullName>
    </submittedName>
</protein>
<keyword evidence="2" id="KW-1185">Reference proteome</keyword>
<organism evidence="1 2">
    <name type="scientific">Marinimicrococcus flavescens</name>
    <dbReference type="NCBI Taxonomy" id="3031815"/>
    <lineage>
        <taxon>Bacteria</taxon>
        <taxon>Pseudomonadati</taxon>
        <taxon>Pseudomonadota</taxon>
        <taxon>Alphaproteobacteria</taxon>
        <taxon>Geminicoccales</taxon>
        <taxon>Geminicoccaceae</taxon>
        <taxon>Marinimicrococcus</taxon>
    </lineage>
</organism>
<dbReference type="RefSeq" id="WP_327788873.1">
    <property type="nucleotide sequence ID" value="NZ_JARGEQ010000083.1"/>
</dbReference>
<evidence type="ECO:0000313" key="2">
    <source>
        <dbReference type="Proteomes" id="UP001301140"/>
    </source>
</evidence>
<dbReference type="Proteomes" id="UP001301140">
    <property type="component" value="Unassembled WGS sequence"/>
</dbReference>
<comment type="caution">
    <text evidence="1">The sequence shown here is derived from an EMBL/GenBank/DDBJ whole genome shotgun (WGS) entry which is preliminary data.</text>
</comment>
<dbReference type="AlphaFoldDB" id="A0AAP3XRE6"/>